<evidence type="ECO:0000256" key="1">
    <source>
        <dbReference type="ARBA" id="ARBA00022505"/>
    </source>
</evidence>
<sequence length="137" mass="14191">MSALPVTLLACEREDSLALLTVVLPDGQQLSALSTTAVATEPGTPLLARVKAAEIALARPPLGAISLRNRIASRVTAIEAGRLLARVRLAGDGFDLAALITRAAVEELALREGDNVLALIKANDLALFTAESPDDAA</sequence>
<evidence type="ECO:0000313" key="5">
    <source>
        <dbReference type="EMBL" id="MCG9026952.1"/>
    </source>
</evidence>
<evidence type="ECO:0000313" key="4">
    <source>
        <dbReference type="EMBL" id="ASJ25360.1"/>
    </source>
</evidence>
<evidence type="ECO:0000313" key="7">
    <source>
        <dbReference type="Proteomes" id="UP001200247"/>
    </source>
</evidence>
<dbReference type="PROSITE" id="PS51866">
    <property type="entry name" value="MOP"/>
    <property type="match status" value="1"/>
</dbReference>
<feature type="domain" description="Mop" evidence="3">
    <location>
        <begin position="64"/>
        <end position="129"/>
    </location>
</feature>
<evidence type="ECO:0000259" key="3">
    <source>
        <dbReference type="PROSITE" id="PS51866"/>
    </source>
</evidence>
<reference evidence="6" key="2">
    <citation type="submission" date="2017-06" db="EMBL/GenBank/DDBJ databases">
        <title>Whole genome sequence of Laribacter hongkongensis LHGZ1.</title>
        <authorList>
            <person name="Chen D."/>
            <person name="Wu H."/>
            <person name="Chen J."/>
        </authorList>
    </citation>
    <scope>NUCLEOTIDE SEQUENCE [LARGE SCALE GENOMIC DNA]</scope>
    <source>
        <strain evidence="6">LHGZ1</strain>
    </source>
</reference>
<dbReference type="Pfam" id="PF03459">
    <property type="entry name" value="TOBE"/>
    <property type="match status" value="2"/>
</dbReference>
<evidence type="ECO:0000313" key="6">
    <source>
        <dbReference type="Proteomes" id="UP000197424"/>
    </source>
</evidence>
<dbReference type="InterPro" id="IPR005116">
    <property type="entry name" value="Transp-assoc_OB_typ1"/>
</dbReference>
<keyword evidence="4" id="KW-0418">Kinase</keyword>
<reference evidence="4" key="3">
    <citation type="submission" date="2017-06" db="EMBL/GenBank/DDBJ databases">
        <authorList>
            <person name="Kim H.J."/>
            <person name="Triplett B.A."/>
        </authorList>
    </citation>
    <scope>NUCLEOTIDE SEQUENCE</scope>
    <source>
        <strain evidence="4">HLGZ1</strain>
    </source>
</reference>
<dbReference type="RefSeq" id="WP_012697926.1">
    <property type="nucleotide sequence ID" value="NZ_CP022115.1"/>
</dbReference>
<reference evidence="5 7" key="4">
    <citation type="submission" date="2021-10" db="EMBL/GenBank/DDBJ databases">
        <title>Whole-genome sequencing analysis of Laribacter hongkongensis: virulence gene profiles, carbohydrate-active enzyme prediction, and antimicrobial resistance characterization.</title>
        <authorList>
            <person name="Yuan P."/>
            <person name="Zhan Y."/>
            <person name="Chen D."/>
        </authorList>
    </citation>
    <scope>NUCLEOTIDE SEQUENCE [LARGE SCALE GENOMIC DNA]</scope>
    <source>
        <strain evidence="5 7">W67</strain>
    </source>
</reference>
<dbReference type="GO" id="GO:0015689">
    <property type="term" value="P:molybdate ion transport"/>
    <property type="evidence" value="ECO:0007669"/>
    <property type="project" value="InterPro"/>
</dbReference>
<dbReference type="Proteomes" id="UP001200247">
    <property type="component" value="Unassembled WGS sequence"/>
</dbReference>
<keyword evidence="4" id="KW-0808">Transferase</keyword>
<dbReference type="SUPFAM" id="SSF50331">
    <property type="entry name" value="MOP-like"/>
    <property type="match status" value="1"/>
</dbReference>
<keyword evidence="1 2" id="KW-0500">Molybdenum</keyword>
<dbReference type="AlphaFoldDB" id="A0A248LKP1"/>
<dbReference type="OrthoDB" id="8719578at2"/>
<organism evidence="4 6">
    <name type="scientific">Laribacter hongkongensis</name>
    <dbReference type="NCBI Taxonomy" id="168471"/>
    <lineage>
        <taxon>Bacteria</taxon>
        <taxon>Pseudomonadati</taxon>
        <taxon>Pseudomonadota</taxon>
        <taxon>Betaproteobacteria</taxon>
        <taxon>Neisseriales</taxon>
        <taxon>Aquaspirillaceae</taxon>
        <taxon>Laribacter</taxon>
    </lineage>
</organism>
<dbReference type="GO" id="GO:0016301">
    <property type="term" value="F:kinase activity"/>
    <property type="evidence" value="ECO:0007669"/>
    <property type="project" value="UniProtKB-KW"/>
</dbReference>
<dbReference type="EMBL" id="CP022115">
    <property type="protein sequence ID" value="ASJ25360.1"/>
    <property type="molecule type" value="Genomic_DNA"/>
</dbReference>
<proteinExistence type="predicted"/>
<dbReference type="Proteomes" id="UP000197424">
    <property type="component" value="Chromosome"/>
</dbReference>
<protein>
    <submittedName>
        <fullName evidence="4">Adenylate kinase</fullName>
    </submittedName>
    <submittedName>
        <fullName evidence="5">TOBE domain-containing protein</fullName>
    </submittedName>
</protein>
<dbReference type="GeneID" id="75110135"/>
<dbReference type="EMBL" id="JAJAXM010000032">
    <property type="protein sequence ID" value="MCG9026952.1"/>
    <property type="molecule type" value="Genomic_DNA"/>
</dbReference>
<dbReference type="InterPro" id="IPR008995">
    <property type="entry name" value="Mo/tungstate-bd_C_term_dom"/>
</dbReference>
<dbReference type="NCBIfam" id="TIGR00638">
    <property type="entry name" value="Mop"/>
    <property type="match status" value="1"/>
</dbReference>
<dbReference type="Gene3D" id="2.40.50.100">
    <property type="match status" value="1"/>
</dbReference>
<evidence type="ECO:0000256" key="2">
    <source>
        <dbReference type="PROSITE-ProRule" id="PRU01213"/>
    </source>
</evidence>
<gene>
    <name evidence="5" type="ORF">LH440_13775</name>
    <name evidence="4" type="ORF">LHGZ1_2529</name>
</gene>
<accession>A0A248LKP1</accession>
<reference evidence="4" key="1">
    <citation type="journal article" date="2017" name="J. Antimicrob. Chemother.">
        <title>Emergence and genomic analysis of MDR Laribacter hongkongensis strain HLGZ1 from Guangzhou, China.</title>
        <authorList>
            <person name="Wu H.K."/>
            <person name="Chen J.H."/>
            <person name="Yang L."/>
            <person name="Li A.R."/>
            <person name="Su D.H."/>
            <person name="Lin Y.P."/>
            <person name="Chen D.Q."/>
        </authorList>
    </citation>
    <scope>NUCLEOTIDE SEQUENCE</scope>
    <source>
        <strain evidence="4">HLGZ1</strain>
    </source>
</reference>
<dbReference type="InterPro" id="IPR004606">
    <property type="entry name" value="Mop_domain"/>
</dbReference>
<name>A0A248LKP1_9NEIS</name>